<protein>
    <submittedName>
        <fullName evidence="2">Uncharacterized protein</fullName>
    </submittedName>
</protein>
<organism evidence="2 3">
    <name type="scientific">Trifolium medium</name>
    <dbReference type="NCBI Taxonomy" id="97028"/>
    <lineage>
        <taxon>Eukaryota</taxon>
        <taxon>Viridiplantae</taxon>
        <taxon>Streptophyta</taxon>
        <taxon>Embryophyta</taxon>
        <taxon>Tracheophyta</taxon>
        <taxon>Spermatophyta</taxon>
        <taxon>Magnoliopsida</taxon>
        <taxon>eudicotyledons</taxon>
        <taxon>Gunneridae</taxon>
        <taxon>Pentapetalae</taxon>
        <taxon>rosids</taxon>
        <taxon>fabids</taxon>
        <taxon>Fabales</taxon>
        <taxon>Fabaceae</taxon>
        <taxon>Papilionoideae</taxon>
        <taxon>50 kb inversion clade</taxon>
        <taxon>NPAAA clade</taxon>
        <taxon>Hologalegina</taxon>
        <taxon>IRL clade</taxon>
        <taxon>Trifolieae</taxon>
        <taxon>Trifolium</taxon>
    </lineage>
</organism>
<name>A0A392V9Y6_9FABA</name>
<feature type="non-terminal residue" evidence="2">
    <location>
        <position position="1"/>
    </location>
</feature>
<dbReference type="Proteomes" id="UP000265520">
    <property type="component" value="Unassembled WGS sequence"/>
</dbReference>
<sequence length="73" mass="7999">VKRRKDSSDTEGDQPASEGKNVIDTEGAPEDKGKKPIVSDSTAAIAPQKKRSDKDKSDMVVKEKEKRKRNTAS</sequence>
<evidence type="ECO:0000313" key="2">
    <source>
        <dbReference type="EMBL" id="MCI85104.1"/>
    </source>
</evidence>
<evidence type="ECO:0000256" key="1">
    <source>
        <dbReference type="SAM" id="MobiDB-lite"/>
    </source>
</evidence>
<feature type="non-terminal residue" evidence="2">
    <location>
        <position position="73"/>
    </location>
</feature>
<dbReference type="EMBL" id="LXQA011107303">
    <property type="protein sequence ID" value="MCI85104.1"/>
    <property type="molecule type" value="Genomic_DNA"/>
</dbReference>
<keyword evidence="3" id="KW-1185">Reference proteome</keyword>
<accession>A0A392V9Y6</accession>
<evidence type="ECO:0000313" key="3">
    <source>
        <dbReference type="Proteomes" id="UP000265520"/>
    </source>
</evidence>
<dbReference type="AlphaFoldDB" id="A0A392V9Y6"/>
<proteinExistence type="predicted"/>
<reference evidence="2 3" key="1">
    <citation type="journal article" date="2018" name="Front. Plant Sci.">
        <title>Red Clover (Trifolium pratense) and Zigzag Clover (T. medium) - A Picture of Genomic Similarities and Differences.</title>
        <authorList>
            <person name="Dluhosova J."/>
            <person name="Istvanek J."/>
            <person name="Nedelnik J."/>
            <person name="Repkova J."/>
        </authorList>
    </citation>
    <scope>NUCLEOTIDE SEQUENCE [LARGE SCALE GENOMIC DNA]</scope>
    <source>
        <strain evidence="3">cv. 10/8</strain>
        <tissue evidence="2">Leaf</tissue>
    </source>
</reference>
<feature type="region of interest" description="Disordered" evidence="1">
    <location>
        <begin position="1"/>
        <end position="73"/>
    </location>
</feature>
<comment type="caution">
    <text evidence="2">The sequence shown here is derived from an EMBL/GenBank/DDBJ whole genome shotgun (WGS) entry which is preliminary data.</text>
</comment>
<feature type="compositionally biased region" description="Basic and acidic residues" evidence="1">
    <location>
        <begin position="50"/>
        <end position="64"/>
    </location>
</feature>